<sequence>MAVLGMVVTCRGLLCYWLTLKSSTCQLCVHVDKNDTTSTHKIKGRRSSFVFVHLRRIGAGTWYMSFEGCIRSSYSTMPRTTDPGDTICIRISIWNTDETGPARELLYKTSYNSRGILLEKRTREVAKSWERKEEKREQDHQEIKHPRKHCRVFPARRGKRAMRSCASEAAAIRADGCTDQHYRTNTGGIGL</sequence>
<organism evidence="2 3">
    <name type="scientific">Aspergillus sergii</name>
    <dbReference type="NCBI Taxonomy" id="1034303"/>
    <lineage>
        <taxon>Eukaryota</taxon>
        <taxon>Fungi</taxon>
        <taxon>Dikarya</taxon>
        <taxon>Ascomycota</taxon>
        <taxon>Pezizomycotina</taxon>
        <taxon>Eurotiomycetes</taxon>
        <taxon>Eurotiomycetidae</taxon>
        <taxon>Eurotiales</taxon>
        <taxon>Aspergillaceae</taxon>
        <taxon>Aspergillus</taxon>
        <taxon>Aspergillus subgen. Circumdati</taxon>
    </lineage>
</organism>
<keyword evidence="3" id="KW-1185">Reference proteome</keyword>
<keyword evidence="1" id="KW-0732">Signal</keyword>
<dbReference type="Proteomes" id="UP000325945">
    <property type="component" value="Unassembled WGS sequence"/>
</dbReference>
<feature type="chain" id="PRO_5024890672" description="Secreted protein" evidence="1">
    <location>
        <begin position="26"/>
        <end position="191"/>
    </location>
</feature>
<protein>
    <recommendedName>
        <fullName evidence="4">Secreted protein</fullName>
    </recommendedName>
</protein>
<proteinExistence type="predicted"/>
<evidence type="ECO:0008006" key="4">
    <source>
        <dbReference type="Google" id="ProtNLM"/>
    </source>
</evidence>
<evidence type="ECO:0000256" key="1">
    <source>
        <dbReference type="SAM" id="SignalP"/>
    </source>
</evidence>
<evidence type="ECO:0000313" key="2">
    <source>
        <dbReference type="EMBL" id="KAE8328354.1"/>
    </source>
</evidence>
<evidence type="ECO:0000313" key="3">
    <source>
        <dbReference type="Proteomes" id="UP000325945"/>
    </source>
</evidence>
<feature type="signal peptide" evidence="1">
    <location>
        <begin position="1"/>
        <end position="25"/>
    </location>
</feature>
<dbReference type="AlphaFoldDB" id="A0A5N6X575"/>
<gene>
    <name evidence="2" type="ORF">BDV39DRAFT_69747</name>
</gene>
<dbReference type="EMBL" id="ML741786">
    <property type="protein sequence ID" value="KAE8328354.1"/>
    <property type="molecule type" value="Genomic_DNA"/>
</dbReference>
<name>A0A5N6X575_9EURO</name>
<accession>A0A5N6X575</accession>
<reference evidence="3" key="1">
    <citation type="submission" date="2019-04" db="EMBL/GenBank/DDBJ databases">
        <title>Friends and foes A comparative genomics studyof 23 Aspergillus species from section Flavi.</title>
        <authorList>
            <consortium name="DOE Joint Genome Institute"/>
            <person name="Kjaerbolling I."/>
            <person name="Vesth T."/>
            <person name="Frisvad J.C."/>
            <person name="Nybo J.L."/>
            <person name="Theobald S."/>
            <person name="Kildgaard S."/>
            <person name="Isbrandt T."/>
            <person name="Kuo A."/>
            <person name="Sato A."/>
            <person name="Lyhne E.K."/>
            <person name="Kogle M.E."/>
            <person name="Wiebenga A."/>
            <person name="Kun R.S."/>
            <person name="Lubbers R.J."/>
            <person name="Makela M.R."/>
            <person name="Barry K."/>
            <person name="Chovatia M."/>
            <person name="Clum A."/>
            <person name="Daum C."/>
            <person name="Haridas S."/>
            <person name="He G."/>
            <person name="LaButti K."/>
            <person name="Lipzen A."/>
            <person name="Mondo S."/>
            <person name="Riley R."/>
            <person name="Salamov A."/>
            <person name="Simmons B.A."/>
            <person name="Magnuson J.K."/>
            <person name="Henrissat B."/>
            <person name="Mortensen U.H."/>
            <person name="Larsen T.O."/>
            <person name="Devries R.P."/>
            <person name="Grigoriev I.V."/>
            <person name="Machida M."/>
            <person name="Baker S.E."/>
            <person name="Andersen M.R."/>
        </authorList>
    </citation>
    <scope>NUCLEOTIDE SEQUENCE [LARGE SCALE GENOMIC DNA]</scope>
    <source>
        <strain evidence="3">CBS 130017</strain>
    </source>
</reference>